<accession>A0A4Y2NKX9</accession>
<sequence>LLARTADRTPKTFVLQGDRSQSIHTSPSSKRSPYIVSPGRPWRHMESSSTIKRISSPNRDIEKIPAPLRSQISSTNLSPRSGPQNRLQPVSHTYRCKTLYPTIRLTLLGSDFPSL</sequence>
<comment type="caution">
    <text evidence="2">The sequence shown here is derived from an EMBL/GenBank/DDBJ whole genome shotgun (WGS) entry which is preliminary data.</text>
</comment>
<feature type="non-terminal residue" evidence="2">
    <location>
        <position position="1"/>
    </location>
</feature>
<dbReference type="Proteomes" id="UP000499080">
    <property type="component" value="Unassembled WGS sequence"/>
</dbReference>
<evidence type="ECO:0000256" key="1">
    <source>
        <dbReference type="SAM" id="MobiDB-lite"/>
    </source>
</evidence>
<reference evidence="2 3" key="1">
    <citation type="journal article" date="2019" name="Sci. Rep.">
        <title>Orb-weaving spider Araneus ventricosus genome elucidates the spidroin gene catalogue.</title>
        <authorList>
            <person name="Kono N."/>
            <person name="Nakamura H."/>
            <person name="Ohtoshi R."/>
            <person name="Moran D.A.P."/>
            <person name="Shinohara A."/>
            <person name="Yoshida Y."/>
            <person name="Fujiwara M."/>
            <person name="Mori M."/>
            <person name="Tomita M."/>
            <person name="Arakawa K."/>
        </authorList>
    </citation>
    <scope>NUCLEOTIDE SEQUENCE [LARGE SCALE GENOMIC DNA]</scope>
</reference>
<protein>
    <submittedName>
        <fullName evidence="2">Uncharacterized protein</fullName>
    </submittedName>
</protein>
<evidence type="ECO:0000313" key="3">
    <source>
        <dbReference type="Proteomes" id="UP000499080"/>
    </source>
</evidence>
<organism evidence="2 3">
    <name type="scientific">Araneus ventricosus</name>
    <name type="common">Orbweaver spider</name>
    <name type="synonym">Epeira ventricosa</name>
    <dbReference type="NCBI Taxonomy" id="182803"/>
    <lineage>
        <taxon>Eukaryota</taxon>
        <taxon>Metazoa</taxon>
        <taxon>Ecdysozoa</taxon>
        <taxon>Arthropoda</taxon>
        <taxon>Chelicerata</taxon>
        <taxon>Arachnida</taxon>
        <taxon>Araneae</taxon>
        <taxon>Araneomorphae</taxon>
        <taxon>Entelegynae</taxon>
        <taxon>Araneoidea</taxon>
        <taxon>Araneidae</taxon>
        <taxon>Araneus</taxon>
    </lineage>
</organism>
<dbReference type="EMBL" id="BGPR01009353">
    <property type="protein sequence ID" value="GBN39483.1"/>
    <property type="molecule type" value="Genomic_DNA"/>
</dbReference>
<feature type="region of interest" description="Disordered" evidence="1">
    <location>
        <begin position="1"/>
        <end position="90"/>
    </location>
</feature>
<proteinExistence type="predicted"/>
<evidence type="ECO:0000313" key="2">
    <source>
        <dbReference type="EMBL" id="GBN39483.1"/>
    </source>
</evidence>
<feature type="compositionally biased region" description="Polar residues" evidence="1">
    <location>
        <begin position="18"/>
        <end position="31"/>
    </location>
</feature>
<feature type="compositionally biased region" description="Polar residues" evidence="1">
    <location>
        <begin position="47"/>
        <end position="58"/>
    </location>
</feature>
<dbReference type="AlphaFoldDB" id="A0A4Y2NKX9"/>
<gene>
    <name evidence="2" type="ORF">AVEN_56989_1</name>
</gene>
<name>A0A4Y2NKX9_ARAVE</name>
<feature type="compositionally biased region" description="Basic and acidic residues" evidence="1">
    <location>
        <begin position="1"/>
        <end position="10"/>
    </location>
</feature>
<keyword evidence="3" id="KW-1185">Reference proteome</keyword>
<feature type="compositionally biased region" description="Polar residues" evidence="1">
    <location>
        <begin position="70"/>
        <end position="90"/>
    </location>
</feature>